<comment type="caution">
    <text evidence="7">The sequence shown here is derived from an EMBL/GenBank/DDBJ whole genome shotgun (WGS) entry which is preliminary data.</text>
</comment>
<organism evidence="7 8">
    <name type="scientific">Chengkuizengella axinellae</name>
    <dbReference type="NCBI Taxonomy" id="3064388"/>
    <lineage>
        <taxon>Bacteria</taxon>
        <taxon>Bacillati</taxon>
        <taxon>Bacillota</taxon>
        <taxon>Bacilli</taxon>
        <taxon>Bacillales</taxon>
        <taxon>Paenibacillaceae</taxon>
        <taxon>Chengkuizengella</taxon>
    </lineage>
</organism>
<evidence type="ECO:0000259" key="6">
    <source>
        <dbReference type="SMART" id="SM00062"/>
    </source>
</evidence>
<dbReference type="InterPro" id="IPR001638">
    <property type="entry name" value="Solute-binding_3/MltF_N"/>
</dbReference>
<dbReference type="Pfam" id="PF00497">
    <property type="entry name" value="SBP_bac_3"/>
    <property type="match status" value="1"/>
</dbReference>
<evidence type="ECO:0000256" key="5">
    <source>
        <dbReference type="SAM" id="SignalP"/>
    </source>
</evidence>
<dbReference type="PANTHER" id="PTHR35936:SF34">
    <property type="entry name" value="ABC TRANSPORTER EXTRACELLULAR-BINDING PROTEIN YCKB-RELATED"/>
    <property type="match status" value="1"/>
</dbReference>
<dbReference type="PROSITE" id="PS01039">
    <property type="entry name" value="SBP_BACTERIAL_3"/>
    <property type="match status" value="1"/>
</dbReference>
<dbReference type="PROSITE" id="PS51257">
    <property type="entry name" value="PROKAR_LIPOPROTEIN"/>
    <property type="match status" value="1"/>
</dbReference>
<protein>
    <submittedName>
        <fullName evidence="7">Amino acid ABC transporter substrate-binding protein</fullName>
    </submittedName>
</protein>
<name>A0ABT9IYV5_9BACL</name>
<keyword evidence="3 5" id="KW-0732">Signal</keyword>
<evidence type="ECO:0000256" key="3">
    <source>
        <dbReference type="ARBA" id="ARBA00022729"/>
    </source>
</evidence>
<feature type="chain" id="PRO_5047414101" evidence="5">
    <location>
        <begin position="26"/>
        <end position="274"/>
    </location>
</feature>
<dbReference type="SMART" id="SM00062">
    <property type="entry name" value="PBPb"/>
    <property type="match status" value="1"/>
</dbReference>
<dbReference type="SUPFAM" id="SSF53850">
    <property type="entry name" value="Periplasmic binding protein-like II"/>
    <property type="match status" value="1"/>
</dbReference>
<dbReference type="Proteomes" id="UP001231941">
    <property type="component" value="Unassembled WGS sequence"/>
</dbReference>
<evidence type="ECO:0000313" key="7">
    <source>
        <dbReference type="EMBL" id="MDP5274537.1"/>
    </source>
</evidence>
<dbReference type="Gene3D" id="3.40.190.10">
    <property type="entry name" value="Periplasmic binding protein-like II"/>
    <property type="match status" value="2"/>
</dbReference>
<accession>A0ABT9IYV5</accession>
<comment type="subcellular location">
    <subcellularLocation>
        <location evidence="1">Cell envelope</location>
    </subcellularLocation>
</comment>
<dbReference type="RefSeq" id="WP_305991841.1">
    <property type="nucleotide sequence ID" value="NZ_JAVAMP010000003.1"/>
</dbReference>
<evidence type="ECO:0000256" key="4">
    <source>
        <dbReference type="RuleBase" id="RU003744"/>
    </source>
</evidence>
<evidence type="ECO:0000256" key="2">
    <source>
        <dbReference type="ARBA" id="ARBA00010333"/>
    </source>
</evidence>
<reference evidence="7 8" key="1">
    <citation type="submission" date="2023-08" db="EMBL/GenBank/DDBJ databases">
        <authorList>
            <person name="Park J.-S."/>
        </authorList>
    </citation>
    <scope>NUCLEOTIDE SEQUENCE [LARGE SCALE GENOMIC DNA]</scope>
    <source>
        <strain evidence="7 8">2205SS18-9</strain>
    </source>
</reference>
<evidence type="ECO:0000256" key="1">
    <source>
        <dbReference type="ARBA" id="ARBA00004196"/>
    </source>
</evidence>
<feature type="domain" description="Solute-binding protein family 3/N-terminal" evidence="6">
    <location>
        <begin position="52"/>
        <end position="271"/>
    </location>
</feature>
<keyword evidence="8" id="KW-1185">Reference proteome</keyword>
<dbReference type="EMBL" id="JAVAMP010000003">
    <property type="protein sequence ID" value="MDP5274537.1"/>
    <property type="molecule type" value="Genomic_DNA"/>
</dbReference>
<proteinExistence type="inferred from homology"/>
<sequence length="274" mass="30509">MTKKRSVVLCIIIIASMLLFSCATPEENNEVTEENEGTESIDLLSFIQESGVIKVGTEGTYPPFTFHDEKDQLTGFDVEIAREVAARLNVEAEFMETQWDGMMAGLDAKRFDMIVNQVGITPDRQEKYDFSIPYITSSAVIVTGADNENVNSVEDIKGLTSAQSLTSNYESIALQYGAEIEPVEGFAQAISLIQSKRVDITINDRLTVLDYVKQKGEENIKVLPTPEEKSSNGILFRKGNETLVEAINQAIEDMMEDGTYLEISMEWFGEDVSK</sequence>
<dbReference type="CDD" id="cd13711">
    <property type="entry name" value="PBP2_Ngo0372_TcyA"/>
    <property type="match status" value="1"/>
</dbReference>
<feature type="signal peptide" evidence="5">
    <location>
        <begin position="1"/>
        <end position="25"/>
    </location>
</feature>
<evidence type="ECO:0000313" key="8">
    <source>
        <dbReference type="Proteomes" id="UP001231941"/>
    </source>
</evidence>
<gene>
    <name evidence="7" type="ORF">Q5Y73_10480</name>
</gene>
<dbReference type="InterPro" id="IPR018313">
    <property type="entry name" value="SBP_3_CS"/>
</dbReference>
<dbReference type="PANTHER" id="PTHR35936">
    <property type="entry name" value="MEMBRANE-BOUND LYTIC MUREIN TRANSGLYCOSYLASE F"/>
    <property type="match status" value="1"/>
</dbReference>
<comment type="similarity">
    <text evidence="2 4">Belongs to the bacterial solute-binding protein 3 family.</text>
</comment>